<accession>A0AA51R6N8</accession>
<evidence type="ECO:0000313" key="1">
    <source>
        <dbReference type="EMBL" id="MDQ5770139.1"/>
    </source>
</evidence>
<keyword evidence="3" id="KW-1185">Reference proteome</keyword>
<dbReference type="Proteomes" id="UP001229862">
    <property type="component" value="Chromosome"/>
</dbReference>
<proteinExistence type="predicted"/>
<evidence type="ECO:0000313" key="2">
    <source>
        <dbReference type="EMBL" id="WML88881.1"/>
    </source>
</evidence>
<sequence>MSWLQQLYDTYEECSKVPEFVSGDNPLLPICHTTQNAHIEVILDGEGHFLRAKVLSKGELLTVVPCTEGSAGRSGSKPVNHPLCDKLQYVAGDYVVLGGDVTVGFSKNPQEPYQNYLSQLAAWVNSSASHPKAKAIYEYVSKGTLIADLVKAQCLFLDDKQQLLKKWDKDEDAPAIFKILPAGQTTEAAFIRWRVETPSELVTATWEDHNLMAAWIRFYNQRESTKGLCMVTGETVALATQHPSGIRHGADKAKLISSNDSSGYTFRGRFTDSDGSQACSVSSEVSQKSHNALRWLVQRKQAYRFGDQVFVSWAKSGEEIPDPFADSHALLGTEPEEDETTNIGDVGQAFAKRLSKKIAGYQANIADTSNIIVMGLDSATPGRMAITFYRELERSEFLARLEQWHTQFAWHQNFSKDVKFIGTPAPRDIAEAAYGRRLDDKLKKAVVERLLPCIIDQYPFPNDLMFSTIQRVSNRVGMDGWEWEKTLGIACSLFRGTHQQENYRMSLEEDRTTRDYLYGRLLAVADYIEEVSLSDSEKNRQTNAARFMQRFASNPYKTWPMLYDQLTPYIARLKANRKGLWIKLENLLDDIKCKFTAEIFTDNAQLSGEYLLAYHCQRKELWKKIEKDTATDQSDD</sequence>
<evidence type="ECO:0000313" key="3">
    <source>
        <dbReference type="Proteomes" id="UP001223336"/>
    </source>
</evidence>
<dbReference type="EMBL" id="CP133217">
    <property type="protein sequence ID" value="WML88881.1"/>
    <property type="molecule type" value="Genomic_DNA"/>
</dbReference>
<dbReference type="RefSeq" id="WP_308135911.1">
    <property type="nucleotide sequence ID" value="NZ_CP133217.1"/>
</dbReference>
<dbReference type="NCBIfam" id="TIGR01863">
    <property type="entry name" value="cas_Csd1"/>
    <property type="match status" value="1"/>
</dbReference>
<reference evidence="2 3" key="1">
    <citation type="submission" date="2023-08" db="EMBL/GenBank/DDBJ databases">
        <title>New molecular markers tilS and rpoB for phylogenetic and monitoring studies of the genus Thiothrix biodiversity.</title>
        <authorList>
            <person name="Ravin N.V."/>
            <person name="Smolyakov D."/>
            <person name="Markov N.D."/>
            <person name="Beletsky A.V."/>
            <person name="Mardanov A.V."/>
            <person name="Rudenko T.S."/>
            <person name="Grabovich M.Y."/>
        </authorList>
    </citation>
    <scope>NUCLEOTIDE SEQUENCE</scope>
    <source>
        <strain evidence="2">DNT52</strain>
        <strain evidence="1 3">H33</strain>
    </source>
</reference>
<organism evidence="2">
    <name type="scientific">Thiothrix subterranea</name>
    <dbReference type="NCBI Taxonomy" id="2735563"/>
    <lineage>
        <taxon>Bacteria</taxon>
        <taxon>Pseudomonadati</taxon>
        <taxon>Pseudomonadota</taxon>
        <taxon>Gammaproteobacteria</taxon>
        <taxon>Thiotrichales</taxon>
        <taxon>Thiotrichaceae</taxon>
        <taxon>Thiothrix</taxon>
    </lineage>
</organism>
<dbReference type="CDD" id="cd09757">
    <property type="entry name" value="Cas8c_I-C"/>
    <property type="match status" value="1"/>
</dbReference>
<name>A0AA51R6N8_9GAMM</name>
<dbReference type="Pfam" id="PF09709">
    <property type="entry name" value="Cas_Csd1"/>
    <property type="match status" value="1"/>
</dbReference>
<gene>
    <name evidence="2" type="primary">cas8c</name>
    <name evidence="1" type="ORF">RCC75_16480</name>
    <name evidence="2" type="ORF">RCG00_10985</name>
</gene>
<dbReference type="EMBL" id="JAVFKN010000026">
    <property type="protein sequence ID" value="MDQ5770139.1"/>
    <property type="molecule type" value="Genomic_DNA"/>
</dbReference>
<dbReference type="Proteomes" id="UP001223336">
    <property type="component" value="Unassembled WGS sequence"/>
</dbReference>
<dbReference type="InterPro" id="IPR010144">
    <property type="entry name" value="CRISPR-assoc_prot_Csd1-typ"/>
</dbReference>
<dbReference type="AlphaFoldDB" id="A0AA51R6N8"/>
<protein>
    <submittedName>
        <fullName evidence="2">Type I-C CRISPR-associated protein Cas8c/Csd1</fullName>
    </submittedName>
</protein>